<dbReference type="Pfam" id="PF02627">
    <property type="entry name" value="CMD"/>
    <property type="match status" value="1"/>
</dbReference>
<dbReference type="InterPro" id="IPR003779">
    <property type="entry name" value="CMD-like"/>
</dbReference>
<dbReference type="EMBL" id="CP109441">
    <property type="protein sequence ID" value="WUV48903.1"/>
    <property type="molecule type" value="Genomic_DNA"/>
</dbReference>
<dbReference type="SUPFAM" id="SSF69118">
    <property type="entry name" value="AhpD-like"/>
    <property type="match status" value="1"/>
</dbReference>
<sequence>MTTRIAPLRPPYAPEIDAQLKKWMPPEAAFEPLALFRTLAVHDELFSRMRPLGAGILGHGRVPPRDREIVIHRTCARAGAEYEWGVHAVVQGPAVGLTTAQIDAAASGPADDPAWTAADSVLVRLADELHDTGNISDAVWARLAERYDDDQILELIIIAGWYRLLSTVINSARIELEPWARRFPAGTPQFGVAARS</sequence>
<name>A0ABZ1Z0V8_9NOCA</name>
<protein>
    <submittedName>
        <fullName evidence="2">Carboxymuconolactone decarboxylase family protein</fullName>
    </submittedName>
</protein>
<evidence type="ECO:0000313" key="3">
    <source>
        <dbReference type="Proteomes" id="UP001432062"/>
    </source>
</evidence>
<dbReference type="Proteomes" id="UP001432062">
    <property type="component" value="Chromosome"/>
</dbReference>
<keyword evidence="3" id="KW-1185">Reference proteome</keyword>
<proteinExistence type="predicted"/>
<gene>
    <name evidence="2" type="ORF">OG563_12320</name>
</gene>
<feature type="domain" description="Carboxymuconolactone decarboxylase-like" evidence="1">
    <location>
        <begin position="44"/>
        <end position="121"/>
    </location>
</feature>
<dbReference type="Gene3D" id="1.20.1290.10">
    <property type="entry name" value="AhpD-like"/>
    <property type="match status" value="1"/>
</dbReference>
<evidence type="ECO:0000259" key="1">
    <source>
        <dbReference type="Pfam" id="PF02627"/>
    </source>
</evidence>
<accession>A0ABZ1Z0V8</accession>
<dbReference type="InterPro" id="IPR029032">
    <property type="entry name" value="AhpD-like"/>
</dbReference>
<dbReference type="PANTHER" id="PTHR34846">
    <property type="entry name" value="4-CARBOXYMUCONOLACTONE DECARBOXYLASE FAMILY PROTEIN (AFU_ORTHOLOGUE AFUA_6G11590)"/>
    <property type="match status" value="1"/>
</dbReference>
<reference evidence="2" key="1">
    <citation type="submission" date="2022-10" db="EMBL/GenBank/DDBJ databases">
        <title>The complete genomes of actinobacterial strains from the NBC collection.</title>
        <authorList>
            <person name="Joergensen T.S."/>
            <person name="Alvarez Arevalo M."/>
            <person name="Sterndorff E.B."/>
            <person name="Faurdal D."/>
            <person name="Vuksanovic O."/>
            <person name="Mourched A.-S."/>
            <person name="Charusanti P."/>
            <person name="Shaw S."/>
            <person name="Blin K."/>
            <person name="Weber T."/>
        </authorList>
    </citation>
    <scope>NUCLEOTIDE SEQUENCE</scope>
    <source>
        <strain evidence="2">NBC_01482</strain>
    </source>
</reference>
<organism evidence="2 3">
    <name type="scientific">Nocardia vinacea</name>
    <dbReference type="NCBI Taxonomy" id="96468"/>
    <lineage>
        <taxon>Bacteria</taxon>
        <taxon>Bacillati</taxon>
        <taxon>Actinomycetota</taxon>
        <taxon>Actinomycetes</taxon>
        <taxon>Mycobacteriales</taxon>
        <taxon>Nocardiaceae</taxon>
        <taxon>Nocardia</taxon>
    </lineage>
</organism>
<evidence type="ECO:0000313" key="2">
    <source>
        <dbReference type="EMBL" id="WUV48903.1"/>
    </source>
</evidence>
<dbReference type="RefSeq" id="WP_327093695.1">
    <property type="nucleotide sequence ID" value="NZ_CP109149.1"/>
</dbReference>
<dbReference type="PANTHER" id="PTHR34846:SF5">
    <property type="entry name" value="CARBOXYMUCONOLACTONE DECARBOXYLASE-LIKE DOMAIN-CONTAINING PROTEIN"/>
    <property type="match status" value="1"/>
</dbReference>